<sequence length="114" mass="11881">MCSQPLRAATTAVSINTYDKNGETPIHHVVAANIAELVRLLLAKGANSSQRPKAEQSRPDNTAIEGAAIFNQTSAFKPLLNSGTPVSSGALEAFTSQGNLDAVTIFLNSSVGDL</sequence>
<reference evidence="1" key="1">
    <citation type="journal article" date="2020" name="Stud. Mycol.">
        <title>101 Dothideomycetes genomes: a test case for predicting lifestyles and emergence of pathogens.</title>
        <authorList>
            <person name="Haridas S."/>
            <person name="Albert R."/>
            <person name="Binder M."/>
            <person name="Bloem J."/>
            <person name="Labutti K."/>
            <person name="Salamov A."/>
            <person name="Andreopoulos B."/>
            <person name="Baker S."/>
            <person name="Barry K."/>
            <person name="Bills G."/>
            <person name="Bluhm B."/>
            <person name="Cannon C."/>
            <person name="Castanera R."/>
            <person name="Culley D."/>
            <person name="Daum C."/>
            <person name="Ezra D."/>
            <person name="Gonzalez J."/>
            <person name="Henrissat B."/>
            <person name="Kuo A."/>
            <person name="Liang C."/>
            <person name="Lipzen A."/>
            <person name="Lutzoni F."/>
            <person name="Magnuson J."/>
            <person name="Mondo S."/>
            <person name="Nolan M."/>
            <person name="Ohm R."/>
            <person name="Pangilinan J."/>
            <person name="Park H.-J."/>
            <person name="Ramirez L."/>
            <person name="Alfaro M."/>
            <person name="Sun H."/>
            <person name="Tritt A."/>
            <person name="Yoshinaga Y."/>
            <person name="Zwiers L.-H."/>
            <person name="Turgeon B."/>
            <person name="Goodwin S."/>
            <person name="Spatafora J."/>
            <person name="Crous P."/>
            <person name="Grigoriev I."/>
        </authorList>
    </citation>
    <scope>NUCLEOTIDE SEQUENCE</scope>
    <source>
        <strain evidence="1">ATCC 200398</strain>
    </source>
</reference>
<proteinExistence type="predicted"/>
<protein>
    <submittedName>
        <fullName evidence="1">Uncharacterized protein</fullName>
    </submittedName>
</protein>
<dbReference type="Proteomes" id="UP000799755">
    <property type="component" value="Unassembled WGS sequence"/>
</dbReference>
<organism evidence="1 2">
    <name type="scientific">Lindgomyces ingoldianus</name>
    <dbReference type="NCBI Taxonomy" id="673940"/>
    <lineage>
        <taxon>Eukaryota</taxon>
        <taxon>Fungi</taxon>
        <taxon>Dikarya</taxon>
        <taxon>Ascomycota</taxon>
        <taxon>Pezizomycotina</taxon>
        <taxon>Dothideomycetes</taxon>
        <taxon>Pleosporomycetidae</taxon>
        <taxon>Pleosporales</taxon>
        <taxon>Lindgomycetaceae</taxon>
        <taxon>Lindgomyces</taxon>
    </lineage>
</organism>
<dbReference type="EMBL" id="MU003493">
    <property type="protein sequence ID" value="KAF2477127.1"/>
    <property type="molecule type" value="Genomic_DNA"/>
</dbReference>
<keyword evidence="2" id="KW-1185">Reference proteome</keyword>
<name>A0ACB6RFM5_9PLEO</name>
<comment type="caution">
    <text evidence="1">The sequence shown here is derived from an EMBL/GenBank/DDBJ whole genome shotgun (WGS) entry which is preliminary data.</text>
</comment>
<gene>
    <name evidence="1" type="ORF">BDR25DRAFT_309424</name>
</gene>
<evidence type="ECO:0000313" key="1">
    <source>
        <dbReference type="EMBL" id="KAF2477127.1"/>
    </source>
</evidence>
<evidence type="ECO:0000313" key="2">
    <source>
        <dbReference type="Proteomes" id="UP000799755"/>
    </source>
</evidence>
<accession>A0ACB6RFM5</accession>